<comment type="caution">
    <text evidence="3">The sequence shown here is derived from an EMBL/GenBank/DDBJ whole genome shotgun (WGS) entry which is preliminary data.</text>
</comment>
<name>A0A1X1XBH0_9MYCO</name>
<evidence type="ECO:0000313" key="3">
    <source>
        <dbReference type="EMBL" id="ORV96217.1"/>
    </source>
</evidence>
<proteinExistence type="predicted"/>
<protein>
    <recommendedName>
        <fullName evidence="2">DUF732 domain-containing protein</fullName>
    </recommendedName>
</protein>
<evidence type="ECO:0000259" key="2">
    <source>
        <dbReference type="Pfam" id="PF05305"/>
    </source>
</evidence>
<feature type="chain" id="PRO_5010871016" description="DUF732 domain-containing protein" evidence="1">
    <location>
        <begin position="24"/>
        <end position="97"/>
    </location>
</feature>
<keyword evidence="4" id="KW-1185">Reference proteome</keyword>
<evidence type="ECO:0000256" key="1">
    <source>
        <dbReference type="SAM" id="SignalP"/>
    </source>
</evidence>
<evidence type="ECO:0000313" key="4">
    <source>
        <dbReference type="Proteomes" id="UP000193487"/>
    </source>
</evidence>
<reference evidence="3 4" key="1">
    <citation type="submission" date="2016-01" db="EMBL/GenBank/DDBJ databases">
        <title>The new phylogeny of the genus Mycobacterium.</title>
        <authorList>
            <person name="Tarcisio F."/>
            <person name="Conor M."/>
            <person name="Antonella G."/>
            <person name="Elisabetta G."/>
            <person name="Giulia F.S."/>
            <person name="Sara T."/>
            <person name="Anna F."/>
            <person name="Clotilde B."/>
            <person name="Roberto B."/>
            <person name="Veronica D.S."/>
            <person name="Fabio R."/>
            <person name="Monica P."/>
            <person name="Olivier J."/>
            <person name="Enrico T."/>
            <person name="Nicola S."/>
        </authorList>
    </citation>
    <scope>NUCLEOTIDE SEQUENCE [LARGE SCALE GENOMIC DNA]</scope>
    <source>
        <strain evidence="3 4">DSM 45166</strain>
    </source>
</reference>
<sequence>MKKFATGLAVVAAACALAAPAHADDQSYLDGLAAEGVLINPLNSQAFLLQRGDYACRLLRAGVPPDQVPAQLGFNGWMWNARITEVAQRELCPETLR</sequence>
<gene>
    <name evidence="3" type="ORF">AWC14_16845</name>
</gene>
<feature type="domain" description="DUF732" evidence="2">
    <location>
        <begin position="24"/>
        <end position="94"/>
    </location>
</feature>
<dbReference type="PROSITE" id="PS51257">
    <property type="entry name" value="PROKAR_LIPOPROTEIN"/>
    <property type="match status" value="1"/>
</dbReference>
<dbReference type="Proteomes" id="UP000193487">
    <property type="component" value="Unassembled WGS sequence"/>
</dbReference>
<dbReference type="InterPro" id="IPR007969">
    <property type="entry name" value="DUF732"/>
</dbReference>
<dbReference type="AlphaFoldDB" id="A0A1X1XBH0"/>
<organism evidence="3 4">
    <name type="scientific">Mycobacterium kyorinense</name>
    <dbReference type="NCBI Taxonomy" id="487514"/>
    <lineage>
        <taxon>Bacteria</taxon>
        <taxon>Bacillati</taxon>
        <taxon>Actinomycetota</taxon>
        <taxon>Actinomycetes</taxon>
        <taxon>Mycobacteriales</taxon>
        <taxon>Mycobacteriaceae</taxon>
        <taxon>Mycobacterium</taxon>
    </lineage>
</organism>
<feature type="signal peptide" evidence="1">
    <location>
        <begin position="1"/>
        <end position="23"/>
    </location>
</feature>
<dbReference type="EMBL" id="LQPE01000176">
    <property type="protein sequence ID" value="ORV96217.1"/>
    <property type="molecule type" value="Genomic_DNA"/>
</dbReference>
<keyword evidence="1" id="KW-0732">Signal</keyword>
<accession>A0A1X1XBH0</accession>
<dbReference type="Pfam" id="PF05305">
    <property type="entry name" value="DUF732"/>
    <property type="match status" value="1"/>
</dbReference>